<reference evidence="7" key="2">
    <citation type="submission" date="2023-10" db="EMBL/GenBank/DDBJ databases">
        <authorList>
            <person name="Khurajog B."/>
        </authorList>
    </citation>
    <scope>NUCLEOTIDE SEQUENCE</scope>
    <source>
        <strain evidence="7">BF9</strain>
    </source>
</reference>
<dbReference type="PRINTS" id="PR00411">
    <property type="entry name" value="PNDRDTASEI"/>
</dbReference>
<dbReference type="GO" id="GO:0010181">
    <property type="term" value="F:FMN binding"/>
    <property type="evidence" value="ECO:0007669"/>
    <property type="project" value="InterPro"/>
</dbReference>
<keyword evidence="3 5" id="KW-0274">FAD</keyword>
<dbReference type="InterPro" id="IPR050315">
    <property type="entry name" value="FAD-oxidoreductase_2"/>
</dbReference>
<evidence type="ECO:0000256" key="1">
    <source>
        <dbReference type="ARBA" id="ARBA00001974"/>
    </source>
</evidence>
<dbReference type="PANTHER" id="PTHR43400">
    <property type="entry name" value="FUMARATE REDUCTASE"/>
    <property type="match status" value="1"/>
</dbReference>
<evidence type="ECO:0000256" key="3">
    <source>
        <dbReference type="ARBA" id="ARBA00022827"/>
    </source>
</evidence>
<dbReference type="PANTHER" id="PTHR43400:SF7">
    <property type="entry name" value="FAD-DEPENDENT OXIDOREDUCTASE 2 FAD BINDING DOMAIN-CONTAINING PROTEIN"/>
    <property type="match status" value="1"/>
</dbReference>
<organism evidence="7 8">
    <name type="scientific">Pediococcus acidilactici</name>
    <dbReference type="NCBI Taxonomy" id="1254"/>
    <lineage>
        <taxon>Bacteria</taxon>
        <taxon>Bacillati</taxon>
        <taxon>Bacillota</taxon>
        <taxon>Bacilli</taxon>
        <taxon>Lactobacillales</taxon>
        <taxon>Lactobacillaceae</taxon>
        <taxon>Pediococcus</taxon>
        <taxon>Pediococcus acidilactici group</taxon>
    </lineage>
</organism>
<comment type="similarity">
    <text evidence="5">Belongs to the FAD-dependent oxidoreductase 2 family. FRD/SDH subfamily.</text>
</comment>
<evidence type="ECO:0000313" key="8">
    <source>
        <dbReference type="Proteomes" id="UP001280897"/>
    </source>
</evidence>
<gene>
    <name evidence="7" type="ORF">R0G89_05985</name>
</gene>
<dbReference type="Proteomes" id="UP001280897">
    <property type="component" value="Unassembled WGS sequence"/>
</dbReference>
<protein>
    <submittedName>
        <fullName evidence="7">Flavocytochrome c</fullName>
    </submittedName>
</protein>
<feature type="domain" description="FAD-dependent oxidoreductase 2 FAD-binding" evidence="6">
    <location>
        <begin position="17"/>
        <end position="441"/>
    </location>
</feature>
<dbReference type="InterPro" id="IPR036188">
    <property type="entry name" value="FAD/NAD-bd_sf"/>
</dbReference>
<evidence type="ECO:0000256" key="4">
    <source>
        <dbReference type="ARBA" id="ARBA00023002"/>
    </source>
</evidence>
<evidence type="ECO:0000256" key="2">
    <source>
        <dbReference type="ARBA" id="ARBA00022630"/>
    </source>
</evidence>
<dbReference type="Gene3D" id="3.50.50.60">
    <property type="entry name" value="FAD/NAD(P)-binding domain"/>
    <property type="match status" value="1"/>
</dbReference>
<dbReference type="Gene3D" id="3.90.700.10">
    <property type="entry name" value="Succinate dehydrogenase/fumarate reductase flavoprotein, catalytic domain"/>
    <property type="match status" value="1"/>
</dbReference>
<sequence>MTQSQSIQSIAAEKQFDTVIVGAGSAGLVSALALAEAGKRVIVLEKMAKPGGNSIRASSGMNAAKTVVQEHAGIKDTYESFFEDTYRGGGRKNDVDMLRYFTSHAAEAVDWLKEHGIVLDDLTLTGGMSVKRAHRPSSTPAIGGYLIHHLVDDLAQKQVPILCQTKVVNIMRMESGDFQLIAENQAGDRQTLRSATVILATGGFSASQDLIGHYRPDLLHYRTTNQPGATGDGLRLAQQLGAQLIDMAEVQVHPTVYQDSARTFLIGETVRGEGAILVNHQGSRFVNELATRKEVTAAINAQSPANAFLIFNQSLINRVVAVQFYDQIGLVTHGATFAELANQLKIPKAALDTTMATWQTVVHQQHDAEFGRTTGLVDDFATGPFAAIPVAPAVHYTMGGVKVNVETQVLDDQQQPIAGLYAAGETVGGLHGNNRLGGNSIAETVVFGLAAARQIENYQA</sequence>
<evidence type="ECO:0000256" key="5">
    <source>
        <dbReference type="RuleBase" id="RU366062"/>
    </source>
</evidence>
<dbReference type="NCBIfam" id="NF005064">
    <property type="entry name" value="PRK06481.1"/>
    <property type="match status" value="1"/>
</dbReference>
<dbReference type="EMBL" id="JAWJAV010000003">
    <property type="protein sequence ID" value="MDV2621280.1"/>
    <property type="molecule type" value="Genomic_DNA"/>
</dbReference>
<accession>A0AAW8YH45</accession>
<dbReference type="AlphaFoldDB" id="A0AAW8YH45"/>
<dbReference type="InterPro" id="IPR010960">
    <property type="entry name" value="Flavocytochrome_c"/>
</dbReference>
<dbReference type="GO" id="GO:0033765">
    <property type="term" value="F:steroid dehydrogenase activity, acting on the CH-CH group of donors"/>
    <property type="evidence" value="ECO:0007669"/>
    <property type="project" value="UniProtKB-ARBA"/>
</dbReference>
<dbReference type="RefSeq" id="WP_008841220.1">
    <property type="nucleotide sequence ID" value="NZ_CP050079.1"/>
</dbReference>
<dbReference type="SUPFAM" id="SSF56425">
    <property type="entry name" value="Succinate dehydrogenase/fumarate reductase flavoprotein, catalytic domain"/>
    <property type="match status" value="1"/>
</dbReference>
<keyword evidence="4 5" id="KW-0560">Oxidoreductase</keyword>
<evidence type="ECO:0000313" key="7">
    <source>
        <dbReference type="EMBL" id="MDV2621280.1"/>
    </source>
</evidence>
<dbReference type="InterPro" id="IPR003953">
    <property type="entry name" value="FAD-dep_OxRdtase_2_FAD-bd"/>
</dbReference>
<proteinExistence type="inferred from homology"/>
<dbReference type="Pfam" id="PF00890">
    <property type="entry name" value="FAD_binding_2"/>
    <property type="match status" value="1"/>
</dbReference>
<dbReference type="FunFam" id="3.90.700.10:FF:000007">
    <property type="entry name" value="NADH-dependent fumarate reductase"/>
    <property type="match status" value="1"/>
</dbReference>
<dbReference type="GeneID" id="57365170"/>
<dbReference type="InterPro" id="IPR027477">
    <property type="entry name" value="Succ_DH/fumarate_Rdtase_cat_sf"/>
</dbReference>
<name>A0AAW8YH45_PEDAC</name>
<keyword evidence="2 5" id="KW-0285">Flavoprotein</keyword>
<dbReference type="SUPFAM" id="SSF51905">
    <property type="entry name" value="FAD/NAD(P)-binding domain"/>
    <property type="match status" value="1"/>
</dbReference>
<evidence type="ECO:0000259" key="6">
    <source>
        <dbReference type="Pfam" id="PF00890"/>
    </source>
</evidence>
<reference evidence="7" key="1">
    <citation type="journal article" date="2023" name="PeerJ">
        <title>Selection and evaluation of lactic acid bacteria from chicken feces in Thailand as potential probiotics.</title>
        <authorList>
            <person name="Khurajog B."/>
            <person name="Disastra Y."/>
            <person name="Lawwyne L.D."/>
            <person name="Sirichokchatchawan W."/>
            <person name="Niyomtham W."/>
            <person name="Yindee J."/>
            <person name="Hampson D.J."/>
            <person name="Prapasarakul N."/>
        </authorList>
    </citation>
    <scope>NUCLEOTIDE SEQUENCE</scope>
    <source>
        <strain evidence="7">BF9</strain>
    </source>
</reference>
<dbReference type="NCBIfam" id="TIGR01813">
    <property type="entry name" value="flavo_cyto_c"/>
    <property type="match status" value="1"/>
</dbReference>
<comment type="caution">
    <text evidence="7">The sequence shown here is derived from an EMBL/GenBank/DDBJ whole genome shotgun (WGS) entry which is preliminary data.</text>
</comment>
<comment type="cofactor">
    <cofactor evidence="1">
        <name>FAD</name>
        <dbReference type="ChEBI" id="CHEBI:57692"/>
    </cofactor>
</comment>